<dbReference type="InterPro" id="IPR047655">
    <property type="entry name" value="Transpos_IS630-like"/>
</dbReference>
<evidence type="ECO:0000313" key="3">
    <source>
        <dbReference type="EMBL" id="QOV89286.1"/>
    </source>
</evidence>
<dbReference type="GO" id="GO:0003676">
    <property type="term" value="F:nucleic acid binding"/>
    <property type="evidence" value="ECO:0007669"/>
    <property type="project" value="InterPro"/>
</dbReference>
<gene>
    <name evidence="4" type="ORF">IPV69_11055</name>
    <name evidence="2" type="ORF">IPV69_17605</name>
    <name evidence="3" type="ORF">IPV69_24270</name>
</gene>
<dbReference type="EMBL" id="CP063458">
    <property type="protein sequence ID" value="QOV91852.1"/>
    <property type="molecule type" value="Genomic_DNA"/>
</dbReference>
<dbReference type="KEGG" id="hbs:IPV69_17605"/>
<accession>A0A7M2WRC5</accession>
<reference evidence="2 5" key="1">
    <citation type="submission" date="2020-10" db="EMBL/GenBank/DDBJ databases">
        <title>Wide distribution of Phycisphaera-like planctomycetes from WD2101 soil group in peatlands and genome analysis of the first cultivated representative.</title>
        <authorList>
            <person name="Dedysh S.N."/>
            <person name="Beletsky A.V."/>
            <person name="Ivanova A."/>
            <person name="Kulichevskaya I.S."/>
            <person name="Suzina N.E."/>
            <person name="Philippov D.A."/>
            <person name="Rakitin A.L."/>
            <person name="Mardanov A.V."/>
            <person name="Ravin N.V."/>
        </authorList>
    </citation>
    <scope>NUCLEOTIDE SEQUENCE [LARGE SCALE GENOMIC DNA]</scope>
    <source>
        <strain evidence="2 5">M1803</strain>
    </source>
</reference>
<dbReference type="InterPro" id="IPR038717">
    <property type="entry name" value="Tc1-like_DDE_dom"/>
</dbReference>
<dbReference type="RefSeq" id="WP_206291035.1">
    <property type="nucleotide sequence ID" value="NZ_CP063458.1"/>
</dbReference>
<evidence type="ECO:0000313" key="5">
    <source>
        <dbReference type="Proteomes" id="UP000593765"/>
    </source>
</evidence>
<proteinExistence type="predicted"/>
<dbReference type="AlphaFoldDB" id="A0A7M2WRC5"/>
<dbReference type="KEGG" id="hbs:IPV69_24270"/>
<sequence>MADEVGFMMTPNVKKTWAPIAQTPVVAYRNRRQQKVSVLGAVVLHAATAKIDLVCDFHPDSYVRGEQAAAFLHRVLVEYPDKTIDVVWDNLSAHKSPIVKELAAEYPRLRLHYLPTYAPQLNAVEGVWSLTKYHRMANHTIGELEKLHAEAKRHLDDVGGNQALLRSCFEGAELALNLSSAQ</sequence>
<dbReference type="Gene3D" id="3.30.420.10">
    <property type="entry name" value="Ribonuclease H-like superfamily/Ribonuclease H"/>
    <property type="match status" value="1"/>
</dbReference>
<dbReference type="InterPro" id="IPR036397">
    <property type="entry name" value="RNaseH_sf"/>
</dbReference>
<dbReference type="Pfam" id="PF13358">
    <property type="entry name" value="DDE_3"/>
    <property type="match status" value="1"/>
</dbReference>
<dbReference type="NCBIfam" id="NF033545">
    <property type="entry name" value="transpos_IS630"/>
    <property type="match status" value="1"/>
</dbReference>
<protein>
    <submittedName>
        <fullName evidence="2">IS630 family transposase</fullName>
    </submittedName>
</protein>
<evidence type="ECO:0000313" key="2">
    <source>
        <dbReference type="EMBL" id="QOV88068.1"/>
    </source>
</evidence>
<dbReference type="EMBL" id="CP063458">
    <property type="protein sequence ID" value="QOV89286.1"/>
    <property type="molecule type" value="Genomic_DNA"/>
</dbReference>
<dbReference type="EMBL" id="CP063458">
    <property type="protein sequence ID" value="QOV88068.1"/>
    <property type="molecule type" value="Genomic_DNA"/>
</dbReference>
<name>A0A7M2WRC5_9BACT</name>
<evidence type="ECO:0000259" key="1">
    <source>
        <dbReference type="Pfam" id="PF13358"/>
    </source>
</evidence>
<dbReference type="KEGG" id="hbs:IPV69_11055"/>
<evidence type="ECO:0000313" key="4">
    <source>
        <dbReference type="EMBL" id="QOV91852.1"/>
    </source>
</evidence>
<organism evidence="2 5">
    <name type="scientific">Humisphaera borealis</name>
    <dbReference type="NCBI Taxonomy" id="2807512"/>
    <lineage>
        <taxon>Bacteria</taxon>
        <taxon>Pseudomonadati</taxon>
        <taxon>Planctomycetota</taxon>
        <taxon>Phycisphaerae</taxon>
        <taxon>Tepidisphaerales</taxon>
        <taxon>Tepidisphaeraceae</taxon>
        <taxon>Humisphaera</taxon>
    </lineage>
</organism>
<keyword evidence="5" id="KW-1185">Reference proteome</keyword>
<dbReference type="Proteomes" id="UP000593765">
    <property type="component" value="Chromosome"/>
</dbReference>
<feature type="domain" description="Tc1-like transposase DDE" evidence="1">
    <location>
        <begin position="2"/>
        <end position="147"/>
    </location>
</feature>